<dbReference type="Proteomes" id="UP000254720">
    <property type="component" value="Unassembled WGS sequence"/>
</dbReference>
<name>A0A370GYU5_9COXI</name>
<dbReference type="RefSeq" id="WP_114833326.1">
    <property type="nucleotide sequence ID" value="NZ_LR699114.1"/>
</dbReference>
<gene>
    <name evidence="1" type="ORF">C8D86_10191</name>
</gene>
<evidence type="ECO:0000313" key="1">
    <source>
        <dbReference type="EMBL" id="RDI48812.1"/>
    </source>
</evidence>
<dbReference type="EMBL" id="QQAX01000001">
    <property type="protein sequence ID" value="RDI48812.1"/>
    <property type="molecule type" value="Genomic_DNA"/>
</dbReference>
<dbReference type="AlphaFoldDB" id="A0A370GYU5"/>
<evidence type="ECO:0000313" key="2">
    <source>
        <dbReference type="Proteomes" id="UP000254720"/>
    </source>
</evidence>
<proteinExistence type="predicted"/>
<accession>A0A370GYU5</accession>
<reference evidence="1 2" key="1">
    <citation type="submission" date="2018-07" db="EMBL/GenBank/DDBJ databases">
        <title>Genomic Encyclopedia of Type Strains, Phase IV (KMG-IV): sequencing the most valuable type-strain genomes for metagenomic binning, comparative biology and taxonomic classification.</title>
        <authorList>
            <person name="Goeker M."/>
        </authorList>
    </citation>
    <scope>NUCLEOTIDE SEQUENCE [LARGE SCALE GENOMIC DNA]</scope>
    <source>
        <strain evidence="1 2">DSM 16500</strain>
    </source>
</reference>
<evidence type="ECO:0008006" key="3">
    <source>
        <dbReference type="Google" id="ProtNLM"/>
    </source>
</evidence>
<comment type="caution">
    <text evidence="1">The sequence shown here is derived from an EMBL/GenBank/DDBJ whole genome shotgun (WGS) entry which is preliminary data.</text>
</comment>
<keyword evidence="2" id="KW-1185">Reference proteome</keyword>
<protein>
    <recommendedName>
        <fullName evidence="3">Tfp pilus assembly protein PilX</fullName>
    </recommendedName>
</protein>
<sequence length="179" mass="20676">MKAGVTKGFVLLTVLFFLQLLAFMSLQSLMNISLTTRINGDAWLHELNLRTAGKILREVESNFLQREHCSIPVTPAEELAKNPLSWWMAHSCSGNLAGIQYHYVVEFLGEAICTLIRKNENNHLVMAEYYRITLLYWPERDREAAILLQSTWVRAGREASPCQPYHLVLSGRQMWRQIR</sequence>
<organism evidence="1 2">
    <name type="scientific">Aquicella lusitana</name>
    <dbReference type="NCBI Taxonomy" id="254246"/>
    <lineage>
        <taxon>Bacteria</taxon>
        <taxon>Pseudomonadati</taxon>
        <taxon>Pseudomonadota</taxon>
        <taxon>Gammaproteobacteria</taxon>
        <taxon>Legionellales</taxon>
        <taxon>Coxiellaceae</taxon>
        <taxon>Aquicella</taxon>
    </lineage>
</organism>